<dbReference type="Proteomes" id="UP001147733">
    <property type="component" value="Unassembled WGS sequence"/>
</dbReference>
<dbReference type="GeneID" id="81378629"/>
<evidence type="ECO:0000313" key="13">
    <source>
        <dbReference type="EMBL" id="KAJ5242215.1"/>
    </source>
</evidence>
<dbReference type="Pfam" id="PF06102">
    <property type="entry name" value="RRP36"/>
    <property type="match status" value="1"/>
</dbReference>
<proteinExistence type="inferred from homology"/>
<name>A0A9W9TWN3_PENCI</name>
<keyword evidence="6 11" id="KW-0698">rRNA processing</keyword>
<evidence type="ECO:0000256" key="7">
    <source>
        <dbReference type="ARBA" id="ARBA00023054"/>
    </source>
</evidence>
<keyword evidence="8 11" id="KW-0539">Nucleus</keyword>
<sequence length="346" mass="38748">MAISDTLNRRVRARPEEDDESVYSGESDMGDEVPGGGEGESDAEDQHSHSSQGSDDGSDEEGPGQDDSDPGEESSDAGDDNDDIQASLSSVSFGALAKAQASMGSQKKKEKQSKSKDDTATTASPLDDIRARIREAREQKREAAAKEKKTSRPSKHAPMVQSSKHAVSRRRTVVEPPAVAKARDPRFDAAVMGHSGAGKYNAATNKAYAFLDDYRASELKELKAQLSRTKNAEQKEELKRQIRSAEDQMKTRKNQQRERDVVAEHKKREKQLIREGKKSTPYYLKKSDLKKQVLEKKYEEMGSRDRAKALERRRKKIASKERKDMPMERRGMDDAPPDRGKRRRLA</sequence>
<dbReference type="OrthoDB" id="448446at2759"/>
<evidence type="ECO:0000256" key="11">
    <source>
        <dbReference type="RuleBase" id="RU368027"/>
    </source>
</evidence>
<dbReference type="GO" id="GO:0030686">
    <property type="term" value="C:90S preribosome"/>
    <property type="evidence" value="ECO:0007669"/>
    <property type="project" value="TreeGrafter"/>
</dbReference>
<feature type="compositionally biased region" description="Acidic residues" evidence="12">
    <location>
        <begin position="56"/>
        <end position="83"/>
    </location>
</feature>
<evidence type="ECO:0000256" key="5">
    <source>
        <dbReference type="ARBA" id="ARBA00022517"/>
    </source>
</evidence>
<evidence type="ECO:0000313" key="14">
    <source>
        <dbReference type="Proteomes" id="UP001147733"/>
    </source>
</evidence>
<comment type="subcellular location">
    <subcellularLocation>
        <location evidence="1 11">Nucleus</location>
        <location evidence="1 11">Nucleolus</location>
    </subcellularLocation>
</comment>
<comment type="similarity">
    <text evidence="2 11">Belongs to the RRP36 family.</text>
</comment>
<keyword evidence="7" id="KW-0175">Coiled coil</keyword>
<dbReference type="AlphaFoldDB" id="A0A9W9TWN3"/>
<evidence type="ECO:0000256" key="12">
    <source>
        <dbReference type="SAM" id="MobiDB-lite"/>
    </source>
</evidence>
<keyword evidence="9 11" id="KW-0687">Ribonucleoprotein</keyword>
<evidence type="ECO:0000256" key="4">
    <source>
        <dbReference type="ARBA" id="ARBA00016695"/>
    </source>
</evidence>
<accession>A0A9W9TWN3</accession>
<dbReference type="GO" id="GO:0000462">
    <property type="term" value="P:maturation of SSU-rRNA from tricistronic rRNA transcript (SSU-rRNA, 5.8S rRNA, LSU-rRNA)"/>
    <property type="evidence" value="ECO:0007669"/>
    <property type="project" value="TreeGrafter"/>
</dbReference>
<protein>
    <recommendedName>
        <fullName evidence="4 11">rRNA biogenesis protein RRP36</fullName>
    </recommendedName>
</protein>
<feature type="region of interest" description="Disordered" evidence="12">
    <location>
        <begin position="227"/>
        <end position="346"/>
    </location>
</feature>
<feature type="compositionally biased region" description="Basic and acidic residues" evidence="12">
    <location>
        <begin position="285"/>
        <end position="310"/>
    </location>
</feature>
<evidence type="ECO:0000256" key="8">
    <source>
        <dbReference type="ARBA" id="ARBA00023242"/>
    </source>
</evidence>
<reference evidence="13" key="2">
    <citation type="journal article" date="2023" name="IMA Fungus">
        <title>Comparative genomic study of the Penicillium genus elucidates a diverse pangenome and 15 lateral gene transfer events.</title>
        <authorList>
            <person name="Petersen C."/>
            <person name="Sorensen T."/>
            <person name="Nielsen M.R."/>
            <person name="Sondergaard T.E."/>
            <person name="Sorensen J.L."/>
            <person name="Fitzpatrick D.A."/>
            <person name="Frisvad J.C."/>
            <person name="Nielsen K.L."/>
        </authorList>
    </citation>
    <scope>NUCLEOTIDE SEQUENCE</scope>
    <source>
        <strain evidence="13">IBT 23319</strain>
    </source>
</reference>
<feature type="compositionally biased region" description="Basic and acidic residues" evidence="12">
    <location>
        <begin position="318"/>
        <end position="339"/>
    </location>
</feature>
<evidence type="ECO:0000256" key="1">
    <source>
        <dbReference type="ARBA" id="ARBA00004604"/>
    </source>
</evidence>
<comment type="caution">
    <text evidence="13">The sequence shown here is derived from an EMBL/GenBank/DDBJ whole genome shotgun (WGS) entry which is preliminary data.</text>
</comment>
<organism evidence="13 14">
    <name type="scientific">Penicillium citrinum</name>
    <dbReference type="NCBI Taxonomy" id="5077"/>
    <lineage>
        <taxon>Eukaryota</taxon>
        <taxon>Fungi</taxon>
        <taxon>Dikarya</taxon>
        <taxon>Ascomycota</taxon>
        <taxon>Pezizomycotina</taxon>
        <taxon>Eurotiomycetes</taxon>
        <taxon>Eurotiomycetidae</taxon>
        <taxon>Eurotiales</taxon>
        <taxon>Aspergillaceae</taxon>
        <taxon>Penicillium</taxon>
    </lineage>
</organism>
<dbReference type="InterPro" id="IPR009292">
    <property type="entry name" value="RRP36"/>
</dbReference>
<evidence type="ECO:0000256" key="6">
    <source>
        <dbReference type="ARBA" id="ARBA00022552"/>
    </source>
</evidence>
<dbReference type="RefSeq" id="XP_056505219.1">
    <property type="nucleotide sequence ID" value="XM_056639462.1"/>
</dbReference>
<feature type="compositionally biased region" description="Basic and acidic residues" evidence="12">
    <location>
        <begin position="230"/>
        <end position="278"/>
    </location>
</feature>
<comment type="function">
    <text evidence="10 11">Component of the 90S pre-ribosome involved in the maturation of rRNAs. Required for early cleavages of the pre-RNAs in the 40S ribosomal subunit maturation pathway.</text>
</comment>
<dbReference type="PANTHER" id="PTHR21738:SF0">
    <property type="entry name" value="RIBOSOMAL RNA PROCESSING PROTEIN 36 HOMOLOG"/>
    <property type="match status" value="1"/>
</dbReference>
<dbReference type="GO" id="GO:0005730">
    <property type="term" value="C:nucleolus"/>
    <property type="evidence" value="ECO:0007669"/>
    <property type="project" value="UniProtKB-SubCell"/>
</dbReference>
<dbReference type="EMBL" id="JAPQKT010000001">
    <property type="protein sequence ID" value="KAJ5242215.1"/>
    <property type="molecule type" value="Genomic_DNA"/>
</dbReference>
<keyword evidence="5 11" id="KW-0690">Ribosome biogenesis</keyword>
<dbReference type="PANTHER" id="PTHR21738">
    <property type="entry name" value="RIBOSOMAL RNA PROCESSING PROTEIN 36 HOMOLOG"/>
    <property type="match status" value="1"/>
</dbReference>
<comment type="subunit">
    <text evidence="3 11">Associates with 90S and pre-40S pre-ribosomal particles.</text>
</comment>
<gene>
    <name evidence="13" type="ORF">N7469_000542</name>
</gene>
<reference evidence="13" key="1">
    <citation type="submission" date="2022-11" db="EMBL/GenBank/DDBJ databases">
        <authorList>
            <person name="Petersen C."/>
        </authorList>
    </citation>
    <scope>NUCLEOTIDE SEQUENCE</scope>
    <source>
        <strain evidence="13">IBT 23319</strain>
    </source>
</reference>
<evidence type="ECO:0000256" key="9">
    <source>
        <dbReference type="ARBA" id="ARBA00023274"/>
    </source>
</evidence>
<evidence type="ECO:0000256" key="2">
    <source>
        <dbReference type="ARBA" id="ARBA00009418"/>
    </source>
</evidence>
<keyword evidence="14" id="KW-1185">Reference proteome</keyword>
<feature type="region of interest" description="Disordered" evidence="12">
    <location>
        <begin position="1"/>
        <end position="180"/>
    </location>
</feature>
<evidence type="ECO:0000256" key="10">
    <source>
        <dbReference type="ARBA" id="ARBA00025053"/>
    </source>
</evidence>
<feature type="compositionally biased region" description="Basic and acidic residues" evidence="12">
    <location>
        <begin position="127"/>
        <end position="150"/>
    </location>
</feature>
<evidence type="ECO:0000256" key="3">
    <source>
        <dbReference type="ARBA" id="ARBA00011167"/>
    </source>
</evidence>